<dbReference type="OrthoDB" id="7690273at2"/>
<dbReference type="AlphaFoldDB" id="A0A2K9MH07"/>
<dbReference type="InterPro" id="IPR019301">
    <property type="entry name" value="Flagellar_prot_FlgJ_N"/>
</dbReference>
<dbReference type="KEGG" id="paru:CYR75_11990"/>
<evidence type="ECO:0000259" key="1">
    <source>
        <dbReference type="Pfam" id="PF10135"/>
    </source>
</evidence>
<feature type="domain" description="Flagellar protein FlgJ N-terminal" evidence="1">
    <location>
        <begin position="37"/>
        <end position="71"/>
    </location>
</feature>
<dbReference type="Proteomes" id="UP000234882">
    <property type="component" value="Chromosome"/>
</dbReference>
<organism evidence="2 3">
    <name type="scientific">Paracoccus jeotgali</name>
    <dbReference type="NCBI Taxonomy" id="2065379"/>
    <lineage>
        <taxon>Bacteria</taxon>
        <taxon>Pseudomonadati</taxon>
        <taxon>Pseudomonadota</taxon>
        <taxon>Alphaproteobacteria</taxon>
        <taxon>Rhodobacterales</taxon>
        <taxon>Paracoccaceae</taxon>
        <taxon>Paracoccus</taxon>
    </lineage>
</organism>
<evidence type="ECO:0000313" key="3">
    <source>
        <dbReference type="Proteomes" id="UP000234882"/>
    </source>
</evidence>
<reference evidence="3" key="1">
    <citation type="submission" date="2017-12" db="EMBL/GenBank/DDBJ databases">
        <title>Genomic analysis of Paracoccus sp. CBA4604.</title>
        <authorList>
            <person name="Roh S.W."/>
            <person name="Kim J.Y."/>
            <person name="Kim J.S."/>
        </authorList>
    </citation>
    <scope>NUCLEOTIDE SEQUENCE [LARGE SCALE GENOMIC DNA]</scope>
    <source>
        <strain evidence="3">CBA4604</strain>
    </source>
</reference>
<proteinExistence type="predicted"/>
<gene>
    <name evidence="2" type="ORF">CYR75_11990</name>
</gene>
<accession>A0A2K9MH07</accession>
<dbReference type="Pfam" id="PF10135">
    <property type="entry name" value="Rod-binding"/>
    <property type="match status" value="1"/>
</dbReference>
<name>A0A2K9MH07_9RHOB</name>
<protein>
    <recommendedName>
        <fullName evidence="1">Flagellar protein FlgJ N-terminal domain-containing protein</fullName>
    </recommendedName>
</protein>
<keyword evidence="3" id="KW-1185">Reference proteome</keyword>
<dbReference type="EMBL" id="CP025583">
    <property type="protein sequence ID" value="AUM74903.1"/>
    <property type="molecule type" value="Genomic_DNA"/>
</dbReference>
<dbReference type="RefSeq" id="WP_101500248.1">
    <property type="nucleotide sequence ID" value="NZ_CP025583.1"/>
</dbReference>
<evidence type="ECO:0000313" key="2">
    <source>
        <dbReference type="EMBL" id="AUM74903.1"/>
    </source>
</evidence>
<sequence length="75" mass="8304">MVQVSQKIEFNSIQTQPAPRLEQAFLEEMLKYIAPDSSGGEFSGGSAEGQFRSFLHQEYAAALSQRLDLGLRVQA</sequence>